<reference evidence="3" key="1">
    <citation type="submission" date="2011-07" db="EMBL/GenBank/DDBJ databases">
        <authorList>
            <consortium name="Caenorhabditis brenneri Sequencing and Analysis Consortium"/>
            <person name="Wilson R.K."/>
        </authorList>
    </citation>
    <scope>NUCLEOTIDE SEQUENCE [LARGE SCALE GENOMIC DNA]</scope>
    <source>
        <strain evidence="3">PB2801</strain>
    </source>
</reference>
<dbReference type="PANTHER" id="PTHR21503">
    <property type="entry name" value="F-BOX-CONTAINING HYPOTHETICAL PROTEIN C.ELEGANS"/>
    <property type="match status" value="1"/>
</dbReference>
<protein>
    <recommendedName>
        <fullName evidence="1">F-box domain-containing protein</fullName>
    </recommendedName>
</protein>
<gene>
    <name evidence="2" type="ORF">CAEBREN_09964</name>
</gene>
<dbReference type="InterPro" id="IPR001810">
    <property type="entry name" value="F-box_dom"/>
</dbReference>
<proteinExistence type="predicted"/>
<evidence type="ECO:0000313" key="2">
    <source>
        <dbReference type="EMBL" id="EGT53429.1"/>
    </source>
</evidence>
<evidence type="ECO:0000313" key="3">
    <source>
        <dbReference type="Proteomes" id="UP000008068"/>
    </source>
</evidence>
<evidence type="ECO:0000259" key="1">
    <source>
        <dbReference type="PROSITE" id="PS50181"/>
    </source>
</evidence>
<dbReference type="AlphaFoldDB" id="G0N5X0"/>
<dbReference type="InParanoid" id="G0N5X0"/>
<accession>G0N5X0</accession>
<dbReference type="EMBL" id="GL379841">
    <property type="protein sequence ID" value="EGT53429.1"/>
    <property type="molecule type" value="Genomic_DNA"/>
</dbReference>
<organism evidence="3">
    <name type="scientific">Caenorhabditis brenneri</name>
    <name type="common">Nematode worm</name>
    <dbReference type="NCBI Taxonomy" id="135651"/>
    <lineage>
        <taxon>Eukaryota</taxon>
        <taxon>Metazoa</taxon>
        <taxon>Ecdysozoa</taxon>
        <taxon>Nematoda</taxon>
        <taxon>Chromadorea</taxon>
        <taxon>Rhabditida</taxon>
        <taxon>Rhabditina</taxon>
        <taxon>Rhabditomorpha</taxon>
        <taxon>Rhabditoidea</taxon>
        <taxon>Rhabditidae</taxon>
        <taxon>Peloderinae</taxon>
        <taxon>Caenorhabditis</taxon>
    </lineage>
</organism>
<name>G0N5X0_CAEBE</name>
<dbReference type="HOGENOM" id="CLU_052088_0_0_1"/>
<dbReference type="FunCoup" id="G0N5X0">
    <property type="interactions" value="1060"/>
</dbReference>
<feature type="domain" description="F-box" evidence="1">
    <location>
        <begin position="7"/>
        <end position="53"/>
    </location>
</feature>
<dbReference type="PROSITE" id="PS50181">
    <property type="entry name" value="FBOX"/>
    <property type="match status" value="1"/>
</dbReference>
<dbReference type="Proteomes" id="UP000008068">
    <property type="component" value="Unassembled WGS sequence"/>
</dbReference>
<dbReference type="PANTHER" id="PTHR21503:SF8">
    <property type="entry name" value="F-BOX ASSOCIATED DOMAIN-CONTAINING PROTEIN-RELATED"/>
    <property type="match status" value="1"/>
</dbReference>
<dbReference type="OMA" id="ECHYLEI"/>
<keyword evidence="3" id="KW-1185">Reference proteome</keyword>
<sequence>MADEITRFQLLELPPRAINRIIGYMSINDALIMSFISHRCLKIVSGAIRYPEHLKMDIRITSDDFSISLYQEELQAIPGTSFRETKNIIKFECRKFEGNWFAGKKFSDLNGNLIFGVKLPAGEYVGFYQYFPPRSHEVDVYTSHLIGHLLALFPRLTVYQLTADFDAFRENFLVERAFATLRTVEHVELLGRDRRLKVPIILTLIEVTRTFNSTDVQHGRRTVHPAQLRCTESIDIGCAAWMSRASLLSLNCPLIFLQRTKFCRVDIFGFLEKWKTYDDGSMDRIKIVEIQVPPAVLGMDILRRLGGQRWNPARRPQRFEFEDWDWDCKDGTDLYRADGRIGTVLQCPPYIVRFVVWPA</sequence>